<evidence type="ECO:0000256" key="3">
    <source>
        <dbReference type="ARBA" id="ARBA00022452"/>
    </source>
</evidence>
<reference evidence="17" key="6">
    <citation type="submission" date="2019-04" db="EMBL/GenBank/DDBJ databases">
        <title>Genome Sequence of Pseudomonas putida 1290, an Auxin Catabolizing Strain.</title>
        <authorList>
            <person name="Laird T.S."/>
            <person name="Leveau J.H.J."/>
        </authorList>
    </citation>
    <scope>NUCLEOTIDE SEQUENCE [LARGE SCALE GENOMIC DNA]</scope>
    <source>
        <strain evidence="17">1290</strain>
    </source>
</reference>
<dbReference type="Proteomes" id="UP000298551">
    <property type="component" value="Chromosome"/>
</dbReference>
<gene>
    <name evidence="18" type="ORF">A3L25_000095</name>
    <name evidence="17" type="ORF">E6B08_00100</name>
    <name evidence="20" type="ORF">EFK07_22135</name>
    <name evidence="13" type="ORF">GN299_16985</name>
    <name evidence="15" type="ORF">H4C47_23720</name>
    <name evidence="14" type="ORF">HB13667_09755</name>
    <name evidence="19" type="ORF">ID616_00115</name>
    <name evidence="11" type="ORF">IEC33019_0020</name>
    <name evidence="16" type="ORF">P3W50_28900</name>
    <name evidence="12" type="ORF">WP8W18C01_00200</name>
</gene>
<dbReference type="OMA" id="REGMTMQ"/>
<reference evidence="14 21" key="1">
    <citation type="submission" date="2015-10" db="EMBL/GenBank/DDBJ databases">
        <title>Pseudomonas putida clinical strains.</title>
        <authorList>
            <person name="Molina L."/>
            <person name="Udaondo Z."/>
        </authorList>
    </citation>
    <scope>NUCLEOTIDE SEQUENCE [LARGE SCALE GENOMIC DNA]</scope>
    <source>
        <strain evidence="14 21">HB13667</strain>
    </source>
</reference>
<dbReference type="PANTHER" id="PTHR30203:SF24">
    <property type="entry name" value="BLR4935 PROTEIN"/>
    <property type="match status" value="1"/>
</dbReference>
<organism evidence="15 28">
    <name type="scientific">Pseudomonas putida</name>
    <name type="common">Arthrobacter siderocapsulatus</name>
    <dbReference type="NCBI Taxonomy" id="303"/>
    <lineage>
        <taxon>Bacteria</taxon>
        <taxon>Pseudomonadati</taxon>
        <taxon>Pseudomonadota</taxon>
        <taxon>Gammaproteobacteria</taxon>
        <taxon>Pseudomonadales</taxon>
        <taxon>Pseudomonadaceae</taxon>
        <taxon>Pseudomonas</taxon>
    </lineage>
</organism>
<dbReference type="EMBL" id="JACGDG010000025">
    <property type="protein sequence ID" value="MBA6118729.1"/>
    <property type="molecule type" value="Genomic_DNA"/>
</dbReference>
<dbReference type="PANTHER" id="PTHR30203">
    <property type="entry name" value="OUTER MEMBRANE CATION EFFLUX PROTEIN"/>
    <property type="match status" value="1"/>
</dbReference>
<evidence type="ECO:0000256" key="10">
    <source>
        <dbReference type="SAM" id="SignalP"/>
    </source>
</evidence>
<reference evidence="15 28" key="10">
    <citation type="submission" date="2020-07" db="EMBL/GenBank/DDBJ databases">
        <title>Diversity of carbapenemase encoding genes among Pseudomonas putida group clinical isolates in a tertiary Brazilian hospital.</title>
        <authorList>
            <person name="Alberto-Lei F."/>
            <person name="Nodari C.S."/>
            <person name="Streling A.P."/>
            <person name="Paulino J.T."/>
            <person name="Bessa-Neto F.O."/>
            <person name="Cayo R."/>
            <person name="Gales A.C."/>
        </authorList>
    </citation>
    <scope>NUCLEOTIDE SEQUENCE [LARGE SCALE GENOMIC DNA]</scope>
    <source>
        <strain evidence="15 28">12464</strain>
    </source>
</reference>
<reference evidence="16" key="12">
    <citation type="submission" date="2023-03" db="EMBL/GenBank/DDBJ databases">
        <title>Draft assemblies of triclosan tolerant bacteria isolated from returned activated sludge.</title>
        <authorList>
            <person name="Van Hamelsveld S."/>
        </authorList>
    </citation>
    <scope>NUCLEOTIDE SEQUENCE</scope>
    <source>
        <strain evidence="16">GW210012_S60</strain>
    </source>
</reference>
<evidence type="ECO:0000313" key="16">
    <source>
        <dbReference type="EMBL" id="MDF3874455.1"/>
    </source>
</evidence>
<keyword evidence="8" id="KW-0449">Lipoprotein</keyword>
<dbReference type="Proteomes" id="UP000516786">
    <property type="component" value="Chromosome"/>
</dbReference>
<dbReference type="EMBL" id="CP050951">
    <property type="protein sequence ID" value="QJQ07890.1"/>
    <property type="molecule type" value="Genomic_DNA"/>
</dbReference>
<dbReference type="EMBL" id="RJAI01000056">
    <property type="protein sequence ID" value="RNF84712.1"/>
    <property type="molecule type" value="Genomic_DNA"/>
</dbReference>
<reference evidence="19 27" key="11">
    <citation type="submission" date="2020-09" db="EMBL/GenBank/DDBJ databases">
        <title>Co-existence of a novel multidrug-resistance efflux pump with carbapenem resistance gene blaVIM-2 in one megaplasmid in Pseudomonas putida.</title>
        <authorList>
            <person name="Peng K."/>
            <person name="Li R."/>
        </authorList>
    </citation>
    <scope>NUCLEOTIDE SEQUENCE [LARGE SCALE GENOMIC DNA]</scope>
    <source>
        <strain evidence="19 27">ZXPA-20</strain>
    </source>
</reference>
<reference evidence="24" key="5">
    <citation type="submission" date="2019-04" db="EMBL/GenBank/DDBJ databases">
        <title>Genome sequence of Pseudomonas putida 1290, an auxin catabolizing strain.</title>
        <authorList>
            <person name="Laird T.S."/>
            <person name="Leveau J.H.J."/>
        </authorList>
    </citation>
    <scope>NUCLEOTIDE SEQUENCE [LARGE SCALE GENOMIC DNA]</scope>
    <source>
        <strain evidence="24">1290</strain>
    </source>
</reference>
<sequence length="417" mass="46583">MTPPRYRLGMACLAALISLLSTLPAQATPLSLEEALQLAERNAPILQARQEQMTAARHAVIPAGELPDPRLNLGVQNLPVDGSDRWSMNRDFMTMQVVGLSQEVPNRDKREARVETARASVERADAEAVFERLKVRAATAQAWVAAYTVQRKLQQFEDFYKENRLLAAAIRARLAGGTGATADALAPDQEAAQLDEQKDVLLTQAAQARAALKRWIGEDADPQAQAFPRWPVSAPDYLHAIHAHPELATYNALTREAQAQVHQALAEKKSDWGWQVDYQRRGPEFSNMVSLQVSFQLPLFAGSRQDPMIAARRAQVRQLEDEQEAALREHKAQLETDLADYQRLQRAVQRSRETLLPLAEDRVRLALADYRAGKSPLSEVLTARRQRVETRLQDIDLQGQLAATAARLHFAYGEVRA</sequence>
<evidence type="ECO:0000313" key="28">
    <source>
        <dbReference type="Proteomes" id="UP000553948"/>
    </source>
</evidence>
<evidence type="ECO:0000313" key="26">
    <source>
        <dbReference type="Proteomes" id="UP000515680"/>
    </source>
</evidence>
<dbReference type="EMBL" id="WOWR01000022">
    <property type="protein sequence ID" value="KAF0253677.1"/>
    <property type="molecule type" value="Genomic_DNA"/>
</dbReference>
<evidence type="ECO:0000313" key="24">
    <source>
        <dbReference type="Proteomes" id="UP000298551"/>
    </source>
</evidence>
<evidence type="ECO:0000313" key="18">
    <source>
        <dbReference type="EMBL" id="QJQ07890.1"/>
    </source>
</evidence>
<evidence type="ECO:0000256" key="4">
    <source>
        <dbReference type="ARBA" id="ARBA00022692"/>
    </source>
</evidence>
<dbReference type="Proteomes" id="UP000278162">
    <property type="component" value="Unassembled WGS sequence"/>
</dbReference>
<evidence type="ECO:0000313" key="20">
    <source>
        <dbReference type="EMBL" id="RNF84712.1"/>
    </source>
</evidence>
<dbReference type="EMBL" id="CP039371">
    <property type="protein sequence ID" value="QCI09930.1"/>
    <property type="molecule type" value="Genomic_DNA"/>
</dbReference>
<keyword evidence="4" id="KW-0812">Transmembrane</keyword>
<dbReference type="OrthoDB" id="5607838at2"/>
<keyword evidence="9" id="KW-0175">Coiled coil</keyword>
<dbReference type="Proteomes" id="UP000442695">
    <property type="component" value="Unassembled WGS sequence"/>
</dbReference>
<evidence type="ECO:0000313" key="25">
    <source>
        <dbReference type="Proteomes" id="UP000442695"/>
    </source>
</evidence>
<dbReference type="GO" id="GO:0015562">
    <property type="term" value="F:efflux transmembrane transporter activity"/>
    <property type="evidence" value="ECO:0007669"/>
    <property type="project" value="InterPro"/>
</dbReference>
<feature type="coiled-coil region" evidence="9">
    <location>
        <begin position="309"/>
        <end position="347"/>
    </location>
</feature>
<keyword evidence="10" id="KW-0732">Signal</keyword>
<dbReference type="EMBL" id="CP061723">
    <property type="protein sequence ID" value="QOC98173.1"/>
    <property type="molecule type" value="Genomic_DNA"/>
</dbReference>
<keyword evidence="5" id="KW-0472">Membrane</keyword>
<evidence type="ECO:0000256" key="2">
    <source>
        <dbReference type="ARBA" id="ARBA00007613"/>
    </source>
</evidence>
<dbReference type="Proteomes" id="UP000050437">
    <property type="component" value="Unassembled WGS sequence"/>
</dbReference>
<dbReference type="Proteomes" id="UP001217741">
    <property type="component" value="Unassembled WGS sequence"/>
</dbReference>
<evidence type="ECO:0000313" key="27">
    <source>
        <dbReference type="Proteomes" id="UP000516786"/>
    </source>
</evidence>
<dbReference type="RefSeq" id="WP_011953089.1">
    <property type="nucleotide sequence ID" value="NZ_AP022055.1"/>
</dbReference>
<evidence type="ECO:0000313" key="23">
    <source>
        <dbReference type="Proteomes" id="UP000278162"/>
    </source>
</evidence>
<evidence type="ECO:0000256" key="9">
    <source>
        <dbReference type="SAM" id="Coils"/>
    </source>
</evidence>
<evidence type="ECO:0000313" key="13">
    <source>
        <dbReference type="EMBL" id="KAF0253677.1"/>
    </source>
</evidence>
<keyword evidence="6" id="KW-0564">Palmitate</keyword>
<evidence type="ECO:0000256" key="5">
    <source>
        <dbReference type="ARBA" id="ARBA00023136"/>
    </source>
</evidence>
<feature type="signal peptide" evidence="10">
    <location>
        <begin position="1"/>
        <end position="27"/>
    </location>
</feature>
<dbReference type="InterPro" id="IPR010131">
    <property type="entry name" value="MdtP/NodT-like"/>
</dbReference>
<evidence type="ECO:0000256" key="7">
    <source>
        <dbReference type="ARBA" id="ARBA00023237"/>
    </source>
</evidence>
<dbReference type="Gene3D" id="1.20.1600.10">
    <property type="entry name" value="Outer membrane efflux proteins (OEP)"/>
    <property type="match status" value="1"/>
</dbReference>
<evidence type="ECO:0000313" key="14">
    <source>
        <dbReference type="EMBL" id="KPM66168.1"/>
    </source>
</evidence>
<proteinExistence type="inferred from homology"/>
<comment type="subcellular location">
    <subcellularLocation>
        <location evidence="1">Cell outer membrane</location>
    </subcellularLocation>
</comment>
<evidence type="ECO:0000313" key="21">
    <source>
        <dbReference type="Proteomes" id="UP000050437"/>
    </source>
</evidence>
<dbReference type="EMBL" id="JARJLO010000426">
    <property type="protein sequence ID" value="MDF3874455.1"/>
    <property type="molecule type" value="Genomic_DNA"/>
</dbReference>
<reference evidence="12 26" key="7">
    <citation type="submission" date="2019-12" db="EMBL/GenBank/DDBJ databases">
        <title>complete genome sequences of Pseudomonas putida str. WP8-W18-CRE-01 isolated from wastewater treatment plant effluent.</title>
        <authorList>
            <person name="Sekizuka T."/>
            <person name="Itokawa K."/>
            <person name="Yatsu K."/>
            <person name="Inamine Y."/>
            <person name="Kuroda M."/>
        </authorList>
    </citation>
    <scope>NUCLEOTIDE SEQUENCE [LARGE SCALE GENOMIC DNA]</scope>
    <source>
        <strain evidence="12 26">WP8-W18-CRE-01</strain>
    </source>
</reference>
<dbReference type="SUPFAM" id="SSF56954">
    <property type="entry name" value="Outer membrane efflux proteins (OEP)"/>
    <property type="match status" value="1"/>
</dbReference>
<dbReference type="EMBL" id="AP022227">
    <property type="protein sequence ID" value="BBT37679.1"/>
    <property type="molecule type" value="Genomic_DNA"/>
</dbReference>
<dbReference type="EMBL" id="LKKS01000057">
    <property type="protein sequence ID" value="KPM66168.1"/>
    <property type="molecule type" value="Genomic_DNA"/>
</dbReference>
<dbReference type="GO" id="GO:0016020">
    <property type="term" value="C:membrane"/>
    <property type="evidence" value="ECO:0007669"/>
    <property type="project" value="UniProtKB-SubCell"/>
</dbReference>
<reference evidence="11" key="3">
    <citation type="submission" date="2016-07" db="EMBL/GenBank/DDBJ databases">
        <title>New class B carbapenemase carried by novel plasmid in Pseudomonas putida enviromental strain in eastern Amazonia.</title>
        <authorList>
            <person name="Souza C.O."/>
            <person name="Lima K.V."/>
            <person name="Brasiliense D.M."/>
            <person name="Perez-Chaparro P.J."/>
            <person name="Mamizuka E.M."/>
            <person name="Lima M.O."/>
            <person name="Lima L.N."/>
            <person name="McCulloch J.A."/>
        </authorList>
    </citation>
    <scope>NUCLEOTIDE SEQUENCE [LARGE SCALE GENOMIC DNA]</scope>
    <source>
        <strain evidence="11">IEC33019</strain>
    </source>
</reference>
<reference evidence="13 25" key="8">
    <citation type="submission" date="2019-12" db="EMBL/GenBank/DDBJ databases">
        <authorList>
            <person name="Woiski C."/>
        </authorList>
    </citation>
    <scope>NUCLEOTIDE SEQUENCE [LARGE SCALE GENOMIC DNA]</scope>
    <source>
        <strain evidence="13 25">BOE100</strain>
    </source>
</reference>
<dbReference type="GeneID" id="97165494"/>
<dbReference type="Proteomes" id="UP000076857">
    <property type="component" value="Chromosome"/>
</dbReference>
<dbReference type="Proteomes" id="UP000553948">
    <property type="component" value="Unassembled WGS sequence"/>
</dbReference>
<dbReference type="EMBL" id="CP016634">
    <property type="protein sequence ID" value="ANY85634.1"/>
    <property type="molecule type" value="Genomic_DNA"/>
</dbReference>
<evidence type="ECO:0000256" key="8">
    <source>
        <dbReference type="ARBA" id="ARBA00023288"/>
    </source>
</evidence>
<evidence type="ECO:0000313" key="22">
    <source>
        <dbReference type="Proteomes" id="UP000076857"/>
    </source>
</evidence>
<dbReference type="AlphaFoldDB" id="A0A0P7CTY1"/>
<evidence type="ECO:0000313" key="15">
    <source>
        <dbReference type="EMBL" id="MBA6118729.1"/>
    </source>
</evidence>
<accession>A0A0P7CTY1</accession>
<keyword evidence="7" id="KW-0998">Cell outer membrane</keyword>
<comment type="similarity">
    <text evidence="2">Belongs to the outer membrane factor (OMF) (TC 1.B.17) family.</text>
</comment>
<evidence type="ECO:0000256" key="6">
    <source>
        <dbReference type="ARBA" id="ARBA00023139"/>
    </source>
</evidence>
<evidence type="ECO:0000313" key="19">
    <source>
        <dbReference type="EMBL" id="QOC98173.1"/>
    </source>
</evidence>
<dbReference type="Pfam" id="PF02321">
    <property type="entry name" value="OEP"/>
    <property type="match status" value="1"/>
</dbReference>
<reference evidence="20 23" key="4">
    <citation type="submission" date="2018-10" db="EMBL/GenBank/DDBJ databases">
        <title>An outbreak of IMP-63 producing strain in France.</title>
        <authorList>
            <person name="Bour M."/>
            <person name="Liapis E."/>
            <person name="Plesiat P."/>
        </authorList>
    </citation>
    <scope>NUCLEOTIDE SEQUENCE [LARGE SCALE GENOMIC DNA]</scope>
    <source>
        <strain evidence="20 23">12917</strain>
    </source>
</reference>
<feature type="chain" id="PRO_5011863708" evidence="10">
    <location>
        <begin position="28"/>
        <end position="417"/>
    </location>
</feature>
<evidence type="ECO:0000313" key="11">
    <source>
        <dbReference type="EMBL" id="ANY85634.1"/>
    </source>
</evidence>
<evidence type="ECO:0000313" key="17">
    <source>
        <dbReference type="EMBL" id="QCI09930.1"/>
    </source>
</evidence>
<reference evidence="18 22" key="2">
    <citation type="submission" date="2016-04" db="EMBL/GenBank/DDBJ databases">
        <authorList>
            <person name="Qiu J."/>
        </authorList>
    </citation>
    <scope>NUCLEOTIDE SEQUENCE [LARGE SCALE GENOMIC DNA]</scope>
    <source>
        <strain evidence="18 22">JQ581</strain>
    </source>
</reference>
<dbReference type="Proteomes" id="UP000515680">
    <property type="component" value="Chromosome"/>
</dbReference>
<evidence type="ECO:0000256" key="1">
    <source>
        <dbReference type="ARBA" id="ARBA00004442"/>
    </source>
</evidence>
<reference evidence="18 22" key="9">
    <citation type="submission" date="2020-04" db="EMBL/GenBank/DDBJ databases">
        <title>Complete genome sequence of Pseudomonas putida strain JQ581.</title>
        <authorList>
            <person name="Mu Y."/>
        </authorList>
    </citation>
    <scope>NUCLEOTIDE SEQUENCE [LARGE SCALE GENOMIC DNA]</scope>
    <source>
        <strain evidence="18 22">JQ581</strain>
    </source>
</reference>
<name>A0A0P7CTY1_PSEPU</name>
<keyword evidence="3" id="KW-1134">Transmembrane beta strand</keyword>
<protein>
    <submittedName>
        <fullName evidence="14">Cytochrome C</fullName>
    </submittedName>
    <submittedName>
        <fullName evidence="11">Outer membrane efflux protein</fullName>
    </submittedName>
    <submittedName>
        <fullName evidence="15">TolC family protein</fullName>
    </submittedName>
    <submittedName>
        <fullName evidence="12">Transporter</fullName>
    </submittedName>
</protein>
<dbReference type="InterPro" id="IPR003423">
    <property type="entry name" value="OMP_efflux"/>
</dbReference>
<evidence type="ECO:0000313" key="12">
    <source>
        <dbReference type="EMBL" id="BBT37679.1"/>
    </source>
</evidence>